<name>A0A7R9M6F8_9ACAR</name>
<accession>A0A7R9M6F8</accession>
<dbReference type="Gene3D" id="1.20.120.1750">
    <property type="match status" value="1"/>
</dbReference>
<dbReference type="InterPro" id="IPR045840">
    <property type="entry name" value="Ariadne"/>
</dbReference>
<dbReference type="Pfam" id="PF19422">
    <property type="entry name" value="Ariadne"/>
    <property type="match status" value="1"/>
</dbReference>
<keyword evidence="3" id="KW-1185">Reference proteome</keyword>
<dbReference type="OrthoDB" id="10009520at2759"/>
<evidence type="ECO:0000259" key="1">
    <source>
        <dbReference type="Pfam" id="PF19422"/>
    </source>
</evidence>
<dbReference type="SUPFAM" id="SSF57850">
    <property type="entry name" value="RING/U-box"/>
    <property type="match status" value="1"/>
</dbReference>
<dbReference type="AlphaFoldDB" id="A0A7R9M6F8"/>
<sequence length="200" mass="24615">MTCRSVKCKYQFCWVCLDGWSTHGTSYYNCNKYNDSEAKHWKYRVSESRKFLERFMFYWTRFMNHKQSLQFENELKSTVTTKMTHMQDRYHMSWVEVQFMERAVEVLCSCRQTLMYTYVFAFYNDRTPQIDIFEDNQRDLQKAVETLSEYLEREIDAEEDNRNIRSQVLHSLNYCQNRRKALINHISEGNEKEWWKYSFD</sequence>
<organism evidence="2">
    <name type="scientific">Oppiella nova</name>
    <dbReference type="NCBI Taxonomy" id="334625"/>
    <lineage>
        <taxon>Eukaryota</taxon>
        <taxon>Metazoa</taxon>
        <taxon>Ecdysozoa</taxon>
        <taxon>Arthropoda</taxon>
        <taxon>Chelicerata</taxon>
        <taxon>Arachnida</taxon>
        <taxon>Acari</taxon>
        <taxon>Acariformes</taxon>
        <taxon>Sarcoptiformes</taxon>
        <taxon>Oribatida</taxon>
        <taxon>Brachypylina</taxon>
        <taxon>Oppioidea</taxon>
        <taxon>Oppiidae</taxon>
        <taxon>Oppiella</taxon>
    </lineage>
</organism>
<protein>
    <recommendedName>
        <fullName evidence="1">Ariadne domain-containing protein</fullName>
    </recommendedName>
</protein>
<evidence type="ECO:0000313" key="2">
    <source>
        <dbReference type="EMBL" id="CAD7653924.1"/>
    </source>
</evidence>
<dbReference type="EMBL" id="CAJPVJ010007270">
    <property type="protein sequence ID" value="CAG2171111.1"/>
    <property type="molecule type" value="Genomic_DNA"/>
</dbReference>
<dbReference type="EMBL" id="OC922095">
    <property type="protein sequence ID" value="CAD7653924.1"/>
    <property type="molecule type" value="Genomic_DNA"/>
</dbReference>
<gene>
    <name evidence="2" type="ORF">ONB1V03_LOCUS10575</name>
</gene>
<feature type="domain" description="Ariadne" evidence="1">
    <location>
        <begin position="53"/>
        <end position="169"/>
    </location>
</feature>
<evidence type="ECO:0000313" key="3">
    <source>
        <dbReference type="Proteomes" id="UP000728032"/>
    </source>
</evidence>
<reference evidence="2" key="1">
    <citation type="submission" date="2020-11" db="EMBL/GenBank/DDBJ databases">
        <authorList>
            <person name="Tran Van P."/>
        </authorList>
    </citation>
    <scope>NUCLEOTIDE SEQUENCE</scope>
</reference>
<dbReference type="FunFam" id="1.20.120.1750:FF:000002">
    <property type="entry name" value="RBR-type E3 ubiquitin transferase"/>
    <property type="match status" value="1"/>
</dbReference>
<dbReference type="Proteomes" id="UP000728032">
    <property type="component" value="Unassembled WGS sequence"/>
</dbReference>
<proteinExistence type="predicted"/>